<comment type="caution">
    <text evidence="2">The sequence shown here is derived from an EMBL/GenBank/DDBJ whole genome shotgun (WGS) entry which is preliminary data.</text>
</comment>
<dbReference type="EMBL" id="JAVDBT010000003">
    <property type="protein sequence ID" value="MDQ2065430.1"/>
    <property type="molecule type" value="Genomic_DNA"/>
</dbReference>
<organism evidence="2 3">
    <name type="scientific">Pseudogemmobacter lacusdianii</name>
    <dbReference type="NCBI Taxonomy" id="3069608"/>
    <lineage>
        <taxon>Bacteria</taxon>
        <taxon>Pseudomonadati</taxon>
        <taxon>Pseudomonadota</taxon>
        <taxon>Alphaproteobacteria</taxon>
        <taxon>Rhodobacterales</taxon>
        <taxon>Paracoccaceae</taxon>
        <taxon>Pseudogemmobacter</taxon>
    </lineage>
</organism>
<evidence type="ECO:0000313" key="2">
    <source>
        <dbReference type="EMBL" id="MDQ2065430.1"/>
    </source>
</evidence>
<evidence type="ECO:0000313" key="3">
    <source>
        <dbReference type="Proteomes" id="UP001239680"/>
    </source>
</evidence>
<gene>
    <name evidence="2" type="ORF">Q9295_03520</name>
</gene>
<evidence type="ECO:0000256" key="1">
    <source>
        <dbReference type="SAM" id="Phobius"/>
    </source>
</evidence>
<keyword evidence="1" id="KW-1133">Transmembrane helix</keyword>
<keyword evidence="1" id="KW-0472">Membrane</keyword>
<sequence>MDFYRTLSEVIDMRSFSNLWYWIALAVLWSSSSHWVLGVPFDMIQRARRLGGQTEMDLEALVAINTRRFLGISRTAAVPIFVVLSFMLSCLLLLAIWYRMEFAQAVLFLLVPMIFIGWLSLRSALKIEGGETSGPALYRRLLIHRRLVQVVGLVSIFITSMFGMYQNMNLSILN</sequence>
<accession>A0ABU0VX01</accession>
<feature type="transmembrane region" description="Helical" evidence="1">
    <location>
        <begin position="20"/>
        <end position="41"/>
    </location>
</feature>
<reference evidence="2 3" key="1">
    <citation type="submission" date="2023-08" db="EMBL/GenBank/DDBJ databases">
        <title>Characterization of two Paracoccaceae strains isolated from Phycosphere and proposal of Xinfangfangia lacusdiani sp. nov.</title>
        <authorList>
            <person name="Deng Y."/>
            <person name="Zhang Y.Q."/>
        </authorList>
    </citation>
    <scope>NUCLEOTIDE SEQUENCE [LARGE SCALE GENOMIC DNA]</scope>
    <source>
        <strain evidence="2 3">CPCC 101601</strain>
    </source>
</reference>
<feature type="transmembrane region" description="Helical" evidence="1">
    <location>
        <begin position="102"/>
        <end position="121"/>
    </location>
</feature>
<proteinExistence type="predicted"/>
<protein>
    <submittedName>
        <fullName evidence="2">Component of SufBCD complex</fullName>
    </submittedName>
</protein>
<dbReference type="RefSeq" id="WP_306679123.1">
    <property type="nucleotide sequence ID" value="NZ_JAVDBT010000003.1"/>
</dbReference>
<feature type="transmembrane region" description="Helical" evidence="1">
    <location>
        <begin position="76"/>
        <end position="96"/>
    </location>
</feature>
<feature type="transmembrane region" description="Helical" evidence="1">
    <location>
        <begin position="147"/>
        <end position="165"/>
    </location>
</feature>
<name>A0ABU0VX01_9RHOB</name>
<keyword evidence="1" id="KW-0812">Transmembrane</keyword>
<keyword evidence="3" id="KW-1185">Reference proteome</keyword>
<dbReference type="Proteomes" id="UP001239680">
    <property type="component" value="Unassembled WGS sequence"/>
</dbReference>